<keyword evidence="14" id="KW-0732">Signal</keyword>
<evidence type="ECO:0000256" key="8">
    <source>
        <dbReference type="ARBA" id="ARBA00023077"/>
    </source>
</evidence>
<name>A0ABT0A2K8_9GAMM</name>
<evidence type="ECO:0000256" key="2">
    <source>
        <dbReference type="ARBA" id="ARBA00022448"/>
    </source>
</evidence>
<dbReference type="InterPro" id="IPR012910">
    <property type="entry name" value="Plug_dom"/>
</dbReference>
<keyword evidence="9 11" id="KW-0472">Membrane</keyword>
<comment type="caution">
    <text evidence="17">The sequence shown here is derived from an EMBL/GenBank/DDBJ whole genome shotgun (WGS) entry which is preliminary data.</text>
</comment>
<keyword evidence="3 11" id="KW-1134">Transmembrane beta strand</keyword>
<keyword evidence="18" id="KW-1185">Reference proteome</keyword>
<dbReference type="PANTHER" id="PTHR32552">
    <property type="entry name" value="FERRICHROME IRON RECEPTOR-RELATED"/>
    <property type="match status" value="1"/>
</dbReference>
<comment type="subcellular location">
    <subcellularLocation>
        <location evidence="1 11">Cell outer membrane</location>
        <topology evidence="1 11">Multi-pass membrane protein</topology>
    </subcellularLocation>
</comment>
<evidence type="ECO:0000256" key="11">
    <source>
        <dbReference type="PROSITE-ProRule" id="PRU01360"/>
    </source>
</evidence>
<evidence type="ECO:0000259" key="15">
    <source>
        <dbReference type="Pfam" id="PF00593"/>
    </source>
</evidence>
<keyword evidence="4" id="KW-0410">Iron transport</keyword>
<feature type="compositionally biased region" description="Low complexity" evidence="13">
    <location>
        <begin position="44"/>
        <end position="62"/>
    </location>
</feature>
<dbReference type="InterPro" id="IPR000531">
    <property type="entry name" value="Beta-barrel_TonB"/>
</dbReference>
<dbReference type="InterPro" id="IPR036942">
    <property type="entry name" value="Beta-barrel_TonB_sf"/>
</dbReference>
<keyword evidence="10 11" id="KW-0998">Cell outer membrane</keyword>
<gene>
    <name evidence="17" type="ORF">MQC88_04250</name>
</gene>
<reference evidence="17 18" key="1">
    <citation type="submission" date="2022-03" db="EMBL/GenBank/DDBJ databases">
        <title>Luteimonas soily sp. nov., a novel bacterium isolated from the soil.</title>
        <authorList>
            <person name="Zhang X."/>
        </authorList>
    </citation>
    <scope>NUCLEOTIDE SEQUENCE [LARGE SCALE GENOMIC DNA]</scope>
    <source>
        <strain evidence="17 18">50</strain>
    </source>
</reference>
<accession>A0ABT0A2K8</accession>
<evidence type="ECO:0000256" key="5">
    <source>
        <dbReference type="ARBA" id="ARBA00022692"/>
    </source>
</evidence>
<dbReference type="SUPFAM" id="SSF56935">
    <property type="entry name" value="Porins"/>
    <property type="match status" value="1"/>
</dbReference>
<dbReference type="EMBL" id="JALGCL010000001">
    <property type="protein sequence ID" value="MCJ0825173.1"/>
    <property type="molecule type" value="Genomic_DNA"/>
</dbReference>
<dbReference type="Gene3D" id="2.40.170.20">
    <property type="entry name" value="TonB-dependent receptor, beta-barrel domain"/>
    <property type="match status" value="1"/>
</dbReference>
<evidence type="ECO:0000256" key="10">
    <source>
        <dbReference type="ARBA" id="ARBA00023237"/>
    </source>
</evidence>
<evidence type="ECO:0000313" key="17">
    <source>
        <dbReference type="EMBL" id="MCJ0825173.1"/>
    </source>
</evidence>
<dbReference type="Pfam" id="PF07715">
    <property type="entry name" value="Plug"/>
    <property type="match status" value="1"/>
</dbReference>
<feature type="region of interest" description="Disordered" evidence="13">
    <location>
        <begin position="44"/>
        <end position="67"/>
    </location>
</feature>
<keyword evidence="8 12" id="KW-0798">TonB box</keyword>
<keyword evidence="2 11" id="KW-0813">Transport</keyword>
<sequence>MGISKGMGSTRPGSTRTRTLARLPLAVAICMGVQSMAFAQDTQDAAAQDAPADQAAAPGAQKDQPRTLGTVTVTAQKREENLQEVPISIQAIGQQQLEQQDVASFNDYAKMIPSLSFGTAGGGVFSGPGFAQVYMRGVASGGDGNHSGSRPSVGVYLDEQPITTITGALDIHMYDITRVEALAGPQGTLYGASSQAGTLRIITNKPDPSGFAASAAAEVNVVNGGGVGHVLEGMVNLPMNDRTALRMVGWQKHDAGYVDNVRSTITFPTSGIVADNTAFVEDDYNDADTVGARAALRIDLNDNWTITPAIMGQHQDAHGSSGYDPSVGEFKVMHGYPEFSKDKWYQAALTVQGRIGNFDLTYTYAHLKRDVDSAADYTDYGFWYDTLAGYGAYMCTDFDPVSFTCDPATYINPSQHIFATDGYRTDSHELRLASPADNRVRVVGGLFWQRQSHDILQDYRVDGLSAVQEVPGWPDTIWLTAQQRVDRDKAVFGEVSFDITPRLTATAGMRWFRADNSLYGFFGYGDWGWSSSSGVVICTVDQQFLGAPCVNLDKRVKESDHIGRFNLSWKFDDDKMLYATWSEGYRPGGINRRGTVPPYTSDFLTNYEAGWKTAWLDNRVIFNGAVFREDWKDFQFSYLGLNGLTEIRNANKARIEGMELELQWQASYNFLLSGGFAWYDAKLMEDYCGFNGADGNPTSVCPPGTINPATGDPVDGPQAAEGTRLPITARFKGNVTGRYTWDVGADEAYVQGAVFHQGSRRTDLRDAENALLGNLDAYTLFDLSGGIAHGNWNFDLFVKNLFDKRTELSKFAECATLTCGYTPYILSTPPRTIGVRVSRAF</sequence>
<dbReference type="InterPro" id="IPR039426">
    <property type="entry name" value="TonB-dep_rcpt-like"/>
</dbReference>
<dbReference type="PANTHER" id="PTHR32552:SF81">
    <property type="entry name" value="TONB-DEPENDENT OUTER MEMBRANE RECEPTOR"/>
    <property type="match status" value="1"/>
</dbReference>
<keyword evidence="6" id="KW-0408">Iron</keyword>
<evidence type="ECO:0000256" key="13">
    <source>
        <dbReference type="SAM" id="MobiDB-lite"/>
    </source>
</evidence>
<feature type="domain" description="TonB-dependent receptor-like beta-barrel" evidence="15">
    <location>
        <begin position="343"/>
        <end position="801"/>
    </location>
</feature>
<keyword evidence="5 11" id="KW-0812">Transmembrane</keyword>
<dbReference type="RefSeq" id="WP_243319364.1">
    <property type="nucleotide sequence ID" value="NZ_JALGCL010000001.1"/>
</dbReference>
<organism evidence="17 18">
    <name type="scientific">Cognatiluteimonas sedimenti</name>
    <dbReference type="NCBI Taxonomy" id="2927791"/>
    <lineage>
        <taxon>Bacteria</taxon>
        <taxon>Pseudomonadati</taxon>
        <taxon>Pseudomonadota</taxon>
        <taxon>Gammaproteobacteria</taxon>
        <taxon>Lysobacterales</taxon>
        <taxon>Lysobacteraceae</taxon>
        <taxon>Cognatiluteimonas</taxon>
    </lineage>
</organism>
<evidence type="ECO:0000256" key="4">
    <source>
        <dbReference type="ARBA" id="ARBA00022496"/>
    </source>
</evidence>
<evidence type="ECO:0000259" key="16">
    <source>
        <dbReference type="Pfam" id="PF07715"/>
    </source>
</evidence>
<dbReference type="PROSITE" id="PS52016">
    <property type="entry name" value="TONB_DEPENDENT_REC_3"/>
    <property type="match status" value="1"/>
</dbReference>
<evidence type="ECO:0000256" key="6">
    <source>
        <dbReference type="ARBA" id="ARBA00023004"/>
    </source>
</evidence>
<evidence type="ECO:0000256" key="14">
    <source>
        <dbReference type="SAM" id="SignalP"/>
    </source>
</evidence>
<proteinExistence type="inferred from homology"/>
<feature type="chain" id="PRO_5047528829" evidence="14">
    <location>
        <begin position="40"/>
        <end position="841"/>
    </location>
</feature>
<dbReference type="Proteomes" id="UP001165423">
    <property type="component" value="Unassembled WGS sequence"/>
</dbReference>
<evidence type="ECO:0000256" key="7">
    <source>
        <dbReference type="ARBA" id="ARBA00023065"/>
    </source>
</evidence>
<evidence type="ECO:0000256" key="12">
    <source>
        <dbReference type="RuleBase" id="RU003357"/>
    </source>
</evidence>
<evidence type="ECO:0000256" key="1">
    <source>
        <dbReference type="ARBA" id="ARBA00004571"/>
    </source>
</evidence>
<evidence type="ECO:0000313" key="18">
    <source>
        <dbReference type="Proteomes" id="UP001165423"/>
    </source>
</evidence>
<comment type="similarity">
    <text evidence="11 12">Belongs to the TonB-dependent receptor family.</text>
</comment>
<evidence type="ECO:0000256" key="9">
    <source>
        <dbReference type="ARBA" id="ARBA00023136"/>
    </source>
</evidence>
<evidence type="ECO:0000256" key="3">
    <source>
        <dbReference type="ARBA" id="ARBA00022452"/>
    </source>
</evidence>
<protein>
    <submittedName>
        <fullName evidence="17">TonB-dependent receptor</fullName>
    </submittedName>
</protein>
<dbReference type="Pfam" id="PF00593">
    <property type="entry name" value="TonB_dep_Rec_b-barrel"/>
    <property type="match status" value="1"/>
</dbReference>
<keyword evidence="17" id="KW-0675">Receptor</keyword>
<keyword evidence="7" id="KW-0406">Ion transport</keyword>
<feature type="signal peptide" evidence="14">
    <location>
        <begin position="1"/>
        <end position="39"/>
    </location>
</feature>
<feature type="domain" description="TonB-dependent receptor plug" evidence="16">
    <location>
        <begin position="82"/>
        <end position="198"/>
    </location>
</feature>